<dbReference type="AlphaFoldDB" id="A0A8J4CMY5"/>
<accession>A0A8J4CMY5</accession>
<evidence type="ECO:0000313" key="3">
    <source>
        <dbReference type="Proteomes" id="UP000747110"/>
    </source>
</evidence>
<comment type="caution">
    <text evidence="2">The sequence shown here is derived from an EMBL/GenBank/DDBJ whole genome shotgun (WGS) entry which is preliminary data.</text>
</comment>
<reference evidence="2" key="1">
    <citation type="journal article" date="2021" name="Proc. Natl. Acad. Sci. U.S.A.">
        <title>Three genomes in the algal genus Volvox reveal the fate of a haploid sex-determining region after a transition to homothallism.</title>
        <authorList>
            <person name="Yamamoto K."/>
            <person name="Hamaji T."/>
            <person name="Kawai-Toyooka H."/>
            <person name="Matsuzaki R."/>
            <person name="Takahashi F."/>
            <person name="Nishimura Y."/>
            <person name="Kawachi M."/>
            <person name="Noguchi H."/>
            <person name="Minakuchi Y."/>
            <person name="Umen J.G."/>
            <person name="Toyoda A."/>
            <person name="Nozaki H."/>
        </authorList>
    </citation>
    <scope>NUCLEOTIDE SEQUENCE</scope>
    <source>
        <strain evidence="2">NIES-3786</strain>
    </source>
</reference>
<sequence>FFWGQPARVTKAAGPIQGPSMGLPSCPDGAGTNIGPETHFNHVNAAAEAAATVRTPRVVVVPVTAARFHKIVGAMTVSELMQELLEVLAEGSSNGNSCRSQMVVRE</sequence>
<evidence type="ECO:0000256" key="1">
    <source>
        <dbReference type="SAM" id="MobiDB-lite"/>
    </source>
</evidence>
<dbReference type="Proteomes" id="UP000747110">
    <property type="component" value="Unassembled WGS sequence"/>
</dbReference>
<keyword evidence="3" id="KW-1185">Reference proteome</keyword>
<feature type="region of interest" description="Disordered" evidence="1">
    <location>
        <begin position="13"/>
        <end position="33"/>
    </location>
</feature>
<gene>
    <name evidence="2" type="ORF">Vretifemale_13368</name>
</gene>
<feature type="non-terminal residue" evidence="2">
    <location>
        <position position="106"/>
    </location>
</feature>
<name>A0A8J4CMY5_9CHLO</name>
<proteinExistence type="predicted"/>
<dbReference type="EMBL" id="BNCP01000030">
    <property type="protein sequence ID" value="GIL84830.1"/>
    <property type="molecule type" value="Genomic_DNA"/>
</dbReference>
<feature type="non-terminal residue" evidence="2">
    <location>
        <position position="1"/>
    </location>
</feature>
<organism evidence="2 3">
    <name type="scientific">Volvox reticuliferus</name>
    <dbReference type="NCBI Taxonomy" id="1737510"/>
    <lineage>
        <taxon>Eukaryota</taxon>
        <taxon>Viridiplantae</taxon>
        <taxon>Chlorophyta</taxon>
        <taxon>core chlorophytes</taxon>
        <taxon>Chlorophyceae</taxon>
        <taxon>CS clade</taxon>
        <taxon>Chlamydomonadales</taxon>
        <taxon>Volvocaceae</taxon>
        <taxon>Volvox</taxon>
    </lineage>
</organism>
<evidence type="ECO:0000313" key="2">
    <source>
        <dbReference type="EMBL" id="GIL84830.1"/>
    </source>
</evidence>
<protein>
    <submittedName>
        <fullName evidence="2">Uncharacterized protein</fullName>
    </submittedName>
</protein>